<evidence type="ECO:0000256" key="3">
    <source>
        <dbReference type="ARBA" id="ARBA00022701"/>
    </source>
</evidence>
<dbReference type="Proteomes" id="UP000294003">
    <property type="component" value="Unassembled WGS sequence"/>
</dbReference>
<keyword evidence="3 5" id="KW-0493">Microtubule</keyword>
<dbReference type="PANTHER" id="PTHR19302:SF70">
    <property type="entry name" value="GAMMA-TUBULIN COMPLEX COMPONENT 6"/>
    <property type="match status" value="1"/>
</dbReference>
<sequence length="964" mass="109380">MADEDPADVFAFPDFGKTSKWLNPKPSPNEGSQFFSLHIQGPEQEIGARDSDADIKPPTIEQDGFFKLPPLLELDSSISDEDQKLHHSQSIILTPLHDTELPDLDIFEDEWFQNGEQSLPASEFKTWDGFMRPELPACAPLFITEAGPGVYDAALSASDDPLNLKNTDRNVIQTNPFIAALSALALGRGSVFFGWDEKRTSFVSKVHKMRIPGYSSEVLQGLQDTCLQCGAMTRFLSHYVRINYRAHSSPVRVALAKAVDTLLLVIQTSLGERARQVHSLLQLQSIVQPIQTILEYFKSLVTKVSRLKFDEHVLSAIFEETQALEHRDEHLAKLMREVLARVSEPWADFAGKWIGVKDEDGVPLTKEEPGKGFVKVERISHMDDFGLEVEELDYVLDEDRIPSFVPREVASVMFEAGRNLRLLRTHHPEHPLCRSSLISSSKPPAFRWHFDWQTIRQLQEDVTTYEKSISLKIGQLTVTPSQEPDMVEQNLLLGEYDMQLFGQDEAKLEARLLASIQMLDQPPSLFGKEDGLSQLLRRQLFKSDDDVPEQTATDFTPHWSLIPIHSFGPLVAAQARLVNREYMRLLFDAHQLREHLSIQKQFQLLGNGMFCSRLSHALFDPDLEAAEREAGVARKGGTMGLRLSGRETWPPASSELRLALMGVLTETYLSASPTPLRPDAEKHSILDDLSFAVRDLSPEEIERCMDPGSLEALDFLRLSYKPPAPLSPLLTPIILVKYDKIFKLLLRILRMLYVVGQISRDILAHNSKWDAIDNVPVRFHFEAQHFVTSISTYFFDTGIEMPWRRFESWLEGVEADLVKPVSDPKEARIVSPTELREEHERMLNHIMHTLLLRKRQHAVMKLLEDIFTSVLRFSKRTRLTASGKGADEAEGPSSKELYDAFKKKVDVFITVCRGLSEKGGHITNTTRNDLMGNEKQTGATREENTIDRLLTKLEMSGYYSQYRI</sequence>
<dbReference type="Pfam" id="PF17681">
    <property type="entry name" value="GCP_N_terminal"/>
    <property type="match status" value="1"/>
</dbReference>
<feature type="domain" description="Gamma tubulin complex component C-terminal" evidence="6">
    <location>
        <begin position="592"/>
        <end position="959"/>
    </location>
</feature>
<dbReference type="Pfam" id="PF04130">
    <property type="entry name" value="GCP_C_terminal"/>
    <property type="match status" value="1"/>
</dbReference>
<dbReference type="PANTHER" id="PTHR19302">
    <property type="entry name" value="GAMMA TUBULIN COMPLEX PROTEIN"/>
    <property type="match status" value="1"/>
</dbReference>
<organism evidence="8 9">
    <name type="scientific">Monosporascus cannonballus</name>
    <dbReference type="NCBI Taxonomy" id="155416"/>
    <lineage>
        <taxon>Eukaryota</taxon>
        <taxon>Fungi</taxon>
        <taxon>Dikarya</taxon>
        <taxon>Ascomycota</taxon>
        <taxon>Pezizomycotina</taxon>
        <taxon>Sordariomycetes</taxon>
        <taxon>Xylariomycetidae</taxon>
        <taxon>Xylariales</taxon>
        <taxon>Xylariales incertae sedis</taxon>
        <taxon>Monosporascus</taxon>
    </lineage>
</organism>
<dbReference type="InterPro" id="IPR041470">
    <property type="entry name" value="GCP_N"/>
</dbReference>
<comment type="subcellular location">
    <subcellularLocation>
        <location evidence="5">Cytoplasm</location>
        <location evidence="5">Cytoskeleton</location>
        <location evidence="5">Microtubule organizing center</location>
    </subcellularLocation>
</comment>
<dbReference type="Gene3D" id="1.20.120.1900">
    <property type="entry name" value="Gamma-tubulin complex, C-terminal domain"/>
    <property type="match status" value="1"/>
</dbReference>
<evidence type="ECO:0000256" key="2">
    <source>
        <dbReference type="ARBA" id="ARBA00022490"/>
    </source>
</evidence>
<evidence type="ECO:0000259" key="6">
    <source>
        <dbReference type="Pfam" id="PF04130"/>
    </source>
</evidence>
<keyword evidence="2 5" id="KW-0963">Cytoplasm</keyword>
<dbReference type="InterPro" id="IPR040457">
    <property type="entry name" value="GCP_C"/>
</dbReference>
<feature type="domain" description="Gamma tubulin complex component protein N-terminal" evidence="7">
    <location>
        <begin position="185"/>
        <end position="469"/>
    </location>
</feature>
<comment type="caution">
    <text evidence="8">The sequence shown here is derived from an EMBL/GenBank/DDBJ whole genome shotgun (WGS) entry which is preliminary data.</text>
</comment>
<evidence type="ECO:0000313" key="8">
    <source>
        <dbReference type="EMBL" id="RYO83437.1"/>
    </source>
</evidence>
<accession>A0ABY0H774</accession>
<keyword evidence="4 5" id="KW-0206">Cytoskeleton</keyword>
<dbReference type="InterPro" id="IPR042241">
    <property type="entry name" value="GCP_C_sf"/>
</dbReference>
<protein>
    <recommendedName>
        <fullName evidence="5">Spindle pole body component</fullName>
    </recommendedName>
</protein>
<evidence type="ECO:0000256" key="1">
    <source>
        <dbReference type="ARBA" id="ARBA00010337"/>
    </source>
</evidence>
<name>A0ABY0H774_9PEZI</name>
<proteinExistence type="inferred from homology"/>
<keyword evidence="9" id="KW-1185">Reference proteome</keyword>
<comment type="similarity">
    <text evidence="1 5">Belongs to the TUBGCP family.</text>
</comment>
<dbReference type="EMBL" id="QJNS01000188">
    <property type="protein sequence ID" value="RYO83437.1"/>
    <property type="molecule type" value="Genomic_DNA"/>
</dbReference>
<gene>
    <name evidence="8" type="ORF">DL762_006124</name>
</gene>
<evidence type="ECO:0000256" key="5">
    <source>
        <dbReference type="RuleBase" id="RU363050"/>
    </source>
</evidence>
<evidence type="ECO:0000259" key="7">
    <source>
        <dbReference type="Pfam" id="PF17681"/>
    </source>
</evidence>
<dbReference type="InterPro" id="IPR007259">
    <property type="entry name" value="GCP"/>
</dbReference>
<evidence type="ECO:0000313" key="9">
    <source>
        <dbReference type="Proteomes" id="UP000294003"/>
    </source>
</evidence>
<evidence type="ECO:0000256" key="4">
    <source>
        <dbReference type="ARBA" id="ARBA00023212"/>
    </source>
</evidence>
<reference evidence="8 9" key="1">
    <citation type="submission" date="2018-06" db="EMBL/GenBank/DDBJ databases">
        <title>Complete Genomes of Monosporascus.</title>
        <authorList>
            <person name="Robinson A.J."/>
            <person name="Natvig D.O."/>
        </authorList>
    </citation>
    <scope>NUCLEOTIDE SEQUENCE [LARGE SCALE GENOMIC DNA]</scope>
    <source>
        <strain evidence="8 9">CBS 609.92</strain>
    </source>
</reference>